<evidence type="ECO:0000259" key="3">
    <source>
        <dbReference type="PROSITE" id="PS51677"/>
    </source>
</evidence>
<proteinExistence type="predicted"/>
<dbReference type="Proteomes" id="UP000580568">
    <property type="component" value="Unassembled WGS sequence"/>
</dbReference>
<dbReference type="GO" id="GO:0016810">
    <property type="term" value="F:hydrolase activity, acting on carbon-nitrogen (but not peptide) bonds"/>
    <property type="evidence" value="ECO:0007669"/>
    <property type="project" value="InterPro"/>
</dbReference>
<keyword evidence="2" id="KW-1133">Transmembrane helix</keyword>
<dbReference type="Pfam" id="PF01522">
    <property type="entry name" value="Polysacc_deac_1"/>
    <property type="match status" value="1"/>
</dbReference>
<keyword evidence="5" id="KW-1185">Reference proteome</keyword>
<dbReference type="InterPro" id="IPR011330">
    <property type="entry name" value="Glyco_hydro/deAcase_b/a-brl"/>
</dbReference>
<dbReference type="AlphaFoldDB" id="A0A6V8SEA6"/>
<keyword evidence="2" id="KW-0812">Transmembrane</keyword>
<protein>
    <recommendedName>
        <fullName evidence="3">NodB homology domain-containing protein</fullName>
    </recommendedName>
</protein>
<gene>
    <name evidence="4" type="ORF">bsdtw1_00945</name>
</gene>
<sequence length="312" mass="35716">MHKSKRLKPKNLLLTFIIAFALISIIFLHINDVNNKSKLPPPAISVSNNVNINPTHDRNINEREHVINTDTSDNSKEHNLEKPPMNHGKNGYDASIIQDFLLKNKIKSDGKKIAFLTFDDGPSLEVTPKILKTLNENSIKATFFIVGNQLDKHPESRKLLIDEYMQGNSIGNHTYSHDPDKLYPKKDVDTKFFIEDLEKNNETLKSVLGDNFHTRVIRFPGGHRTWNKTAEVDHILKKQGYIFLDWNAMTSDAEGNPKTKQELIDRYKHTFKGQDKLVILMHDSEDKNTTADALPDIINDLKSKGYEFETLT</sequence>
<comment type="caution">
    <text evidence="4">The sequence shown here is derived from an EMBL/GenBank/DDBJ whole genome shotgun (WGS) entry which is preliminary data.</text>
</comment>
<dbReference type="RefSeq" id="WP_183276418.1">
    <property type="nucleotide sequence ID" value="NZ_BLZR01000001.1"/>
</dbReference>
<dbReference type="EMBL" id="BLZR01000001">
    <property type="protein sequence ID" value="GFP74882.1"/>
    <property type="molecule type" value="Genomic_DNA"/>
</dbReference>
<dbReference type="CDD" id="cd10944">
    <property type="entry name" value="CE4_SmPgdA_like"/>
    <property type="match status" value="1"/>
</dbReference>
<evidence type="ECO:0000313" key="4">
    <source>
        <dbReference type="EMBL" id="GFP74882.1"/>
    </source>
</evidence>
<evidence type="ECO:0000256" key="1">
    <source>
        <dbReference type="SAM" id="MobiDB-lite"/>
    </source>
</evidence>
<dbReference type="InterPro" id="IPR050248">
    <property type="entry name" value="Polysacc_deacetylase_ArnD"/>
</dbReference>
<reference evidence="4 5" key="1">
    <citation type="submission" date="2020-07" db="EMBL/GenBank/DDBJ databases">
        <title>A new beta-1,3-glucan-decomposing anaerobic bacterium isolated from anoxic soil subjected to biological soil disinfestation.</title>
        <authorList>
            <person name="Ueki A."/>
            <person name="Tonouchi A."/>
        </authorList>
    </citation>
    <scope>NUCLEOTIDE SEQUENCE [LARGE SCALE GENOMIC DNA]</scope>
    <source>
        <strain evidence="4 5">TW1</strain>
    </source>
</reference>
<keyword evidence="2" id="KW-0472">Membrane</keyword>
<dbReference type="PROSITE" id="PS51677">
    <property type="entry name" value="NODB"/>
    <property type="match status" value="1"/>
</dbReference>
<name>A0A6V8SEA6_9CLOT</name>
<feature type="transmembrane region" description="Helical" evidence="2">
    <location>
        <begin position="12"/>
        <end position="30"/>
    </location>
</feature>
<dbReference type="PANTHER" id="PTHR10587">
    <property type="entry name" value="GLYCOSYL TRANSFERASE-RELATED"/>
    <property type="match status" value="1"/>
</dbReference>
<evidence type="ECO:0000313" key="5">
    <source>
        <dbReference type="Proteomes" id="UP000580568"/>
    </source>
</evidence>
<evidence type="ECO:0000256" key="2">
    <source>
        <dbReference type="SAM" id="Phobius"/>
    </source>
</evidence>
<dbReference type="GO" id="GO:0005975">
    <property type="term" value="P:carbohydrate metabolic process"/>
    <property type="evidence" value="ECO:0007669"/>
    <property type="project" value="InterPro"/>
</dbReference>
<accession>A0A6V8SEA6</accession>
<dbReference type="InterPro" id="IPR002509">
    <property type="entry name" value="NODB_dom"/>
</dbReference>
<dbReference type="PANTHER" id="PTHR10587:SF125">
    <property type="entry name" value="POLYSACCHARIDE DEACETYLASE YHEN-RELATED"/>
    <property type="match status" value="1"/>
</dbReference>
<dbReference type="Gene3D" id="3.20.20.370">
    <property type="entry name" value="Glycoside hydrolase/deacetylase"/>
    <property type="match status" value="1"/>
</dbReference>
<feature type="domain" description="NodB homology" evidence="3">
    <location>
        <begin position="112"/>
        <end position="309"/>
    </location>
</feature>
<feature type="compositionally biased region" description="Basic and acidic residues" evidence="1">
    <location>
        <begin position="67"/>
        <end position="81"/>
    </location>
</feature>
<organism evidence="4 5">
    <name type="scientific">Clostridium fungisolvens</name>
    <dbReference type="NCBI Taxonomy" id="1604897"/>
    <lineage>
        <taxon>Bacteria</taxon>
        <taxon>Bacillati</taxon>
        <taxon>Bacillota</taxon>
        <taxon>Clostridia</taxon>
        <taxon>Eubacteriales</taxon>
        <taxon>Clostridiaceae</taxon>
        <taxon>Clostridium</taxon>
    </lineage>
</organism>
<feature type="region of interest" description="Disordered" evidence="1">
    <location>
        <begin position="67"/>
        <end position="88"/>
    </location>
</feature>
<dbReference type="SUPFAM" id="SSF88713">
    <property type="entry name" value="Glycoside hydrolase/deacetylase"/>
    <property type="match status" value="1"/>
</dbReference>